<dbReference type="InterPro" id="IPR043703">
    <property type="entry name" value="Lipid_II_synth_MurT"/>
</dbReference>
<dbReference type="AlphaFoldDB" id="A0A6J6ZSC7"/>
<dbReference type="EMBL" id="CAFABE010000017">
    <property type="protein sequence ID" value="CAB4823068.1"/>
    <property type="molecule type" value="Genomic_DNA"/>
</dbReference>
<dbReference type="GO" id="GO:0009252">
    <property type="term" value="P:peptidoglycan biosynthetic process"/>
    <property type="evidence" value="ECO:0007669"/>
    <property type="project" value="InterPro"/>
</dbReference>
<dbReference type="InterPro" id="IPR036565">
    <property type="entry name" value="Mur-like_cat_sf"/>
</dbReference>
<evidence type="ECO:0000313" key="3">
    <source>
        <dbReference type="EMBL" id="CAB4823068.1"/>
    </source>
</evidence>
<proteinExistence type="inferred from homology"/>
<dbReference type="SUPFAM" id="SSF53623">
    <property type="entry name" value="MurD-like peptide ligases, catalytic domain"/>
    <property type="match status" value="1"/>
</dbReference>
<dbReference type="InterPro" id="IPR013221">
    <property type="entry name" value="Mur_ligase_cen"/>
</dbReference>
<evidence type="ECO:0000313" key="4">
    <source>
        <dbReference type="EMBL" id="CAB4860274.1"/>
    </source>
</evidence>
<dbReference type="Gene3D" id="3.40.1190.10">
    <property type="entry name" value="Mur-like, catalytic domain"/>
    <property type="match status" value="1"/>
</dbReference>
<dbReference type="InterPro" id="IPR013564">
    <property type="entry name" value="MurT_C"/>
</dbReference>
<name>A0A6J6ZSC7_9ZZZZ</name>
<evidence type="ECO:0000259" key="2">
    <source>
        <dbReference type="Pfam" id="PF08353"/>
    </source>
</evidence>
<dbReference type="EMBL" id="CAFBPM010000028">
    <property type="protein sequence ID" value="CAB5031956.1"/>
    <property type="molecule type" value="Genomic_DNA"/>
</dbReference>
<evidence type="ECO:0000259" key="1">
    <source>
        <dbReference type="Pfam" id="PF08245"/>
    </source>
</evidence>
<dbReference type="GO" id="GO:0016881">
    <property type="term" value="F:acid-amino acid ligase activity"/>
    <property type="evidence" value="ECO:0007669"/>
    <property type="project" value="InterPro"/>
</dbReference>
<evidence type="ECO:0000313" key="5">
    <source>
        <dbReference type="EMBL" id="CAB5031956.1"/>
    </source>
</evidence>
<reference evidence="3" key="1">
    <citation type="submission" date="2020-05" db="EMBL/GenBank/DDBJ databases">
        <authorList>
            <person name="Chiriac C."/>
            <person name="Salcher M."/>
            <person name="Ghai R."/>
            <person name="Kavagutti S V."/>
        </authorList>
    </citation>
    <scope>NUCLEOTIDE SEQUENCE</scope>
</reference>
<dbReference type="EMBL" id="CAFBLT010000001">
    <property type="protein sequence ID" value="CAB4860274.1"/>
    <property type="molecule type" value="Genomic_DNA"/>
</dbReference>
<dbReference type="PANTHER" id="PTHR23135:SF7">
    <property type="entry name" value="LIPID II ISOGLUTAMINYL SYNTHASE (GLUTAMINE-HYDROLYZING) SUBUNIT MURT"/>
    <property type="match status" value="1"/>
</dbReference>
<dbReference type="Pfam" id="PF08353">
    <property type="entry name" value="MurT_C"/>
    <property type="match status" value="1"/>
</dbReference>
<dbReference type="PANTHER" id="PTHR23135">
    <property type="entry name" value="MUR LIGASE FAMILY MEMBER"/>
    <property type="match status" value="1"/>
</dbReference>
<accession>A0A6J6ZSC7</accession>
<protein>
    <submittedName>
        <fullName evidence="3">Unannotated protein</fullName>
    </submittedName>
</protein>
<dbReference type="HAMAP" id="MF_02214">
    <property type="entry name" value="Lipid_II_synth_MurT"/>
    <property type="match status" value="1"/>
</dbReference>
<dbReference type="Pfam" id="PF08245">
    <property type="entry name" value="Mur_ligase_M"/>
    <property type="match status" value="1"/>
</dbReference>
<feature type="domain" description="Lipid II isoglutaminyl synthase (glutamine-hydrolyzing) subunit MurT C-terminal" evidence="2">
    <location>
        <begin position="299"/>
        <end position="401"/>
    </location>
</feature>
<feature type="domain" description="Mur ligase central" evidence="1">
    <location>
        <begin position="55"/>
        <end position="261"/>
    </location>
</feature>
<organism evidence="3">
    <name type="scientific">freshwater metagenome</name>
    <dbReference type="NCBI Taxonomy" id="449393"/>
    <lineage>
        <taxon>unclassified sequences</taxon>
        <taxon>metagenomes</taxon>
        <taxon>ecological metagenomes</taxon>
    </lineage>
</organism>
<sequence length="409" mass="43711">MPIRRSLAMKSVGLVNQLSQKLGRGQGTVAGGRVGLAIDPHLLGDLTANKCVVLVSGTNGKTTTTALIASGLRTHFSNVATNDTGSNMPAGHVAALVDEEEAQAVVLEVDENYVPRLLETSNPAVITLLNLSRDQLDRMSEVRMLAQRWRDALSRTGGIHVVANADDPLVVYAAFSASEVTWVAGGLVWKEDAAGCPQCSGHIVFGKNETWACDSCDLARPEPTWTMKGNLVHSPLGAVHLNVILPGSFNRSNSLMALAAVTATGAEITKAARAISSVESVAGRFQHRRRPGQDARLMLAKNPAGWAALLEVVEESATPVVVSINSRTADGADPSWLFDVDFSSLRNRVVIVTGDRWRDLSVRLHYGGVDHSREADPEMAITRAANASDGTVDFIGNYTAFQEVTRARS</sequence>
<dbReference type="GO" id="GO:0005524">
    <property type="term" value="F:ATP binding"/>
    <property type="evidence" value="ECO:0007669"/>
    <property type="project" value="InterPro"/>
</dbReference>
<gene>
    <name evidence="3" type="ORF">UFOPK3164_00557</name>
    <name evidence="4" type="ORF">UFOPK3427_00139</name>
    <name evidence="5" type="ORF">UFOPK4112_01765</name>
</gene>